<sequence>MVHQYRMLVSLGFGLKRDKLCIIVIDFGVSLELSSGVFLLQLYHLHGRRTPREFIEIDIDTVLLTRLTHELPAMLGEHPTIPVDLTILVPNAEVRISTENQAPPWVSTITIISSRCVVDIGTMESANQMLTTLVEAQQMRVLETHLKLVEERLNIFLD</sequence>
<accession>A0ABS8WT41</accession>
<keyword evidence="1" id="KW-0812">Transmembrane</keyword>
<name>A0ABS8WT41_DATST</name>
<evidence type="ECO:0000313" key="2">
    <source>
        <dbReference type="EMBL" id="MCE3216094.1"/>
    </source>
</evidence>
<protein>
    <submittedName>
        <fullName evidence="2">Uncharacterized protein</fullName>
    </submittedName>
</protein>
<comment type="caution">
    <text evidence="2">The sequence shown here is derived from an EMBL/GenBank/DDBJ whole genome shotgun (WGS) entry which is preliminary data.</text>
</comment>
<reference evidence="2 3" key="1">
    <citation type="journal article" date="2021" name="BMC Genomics">
        <title>Datura genome reveals duplications of psychoactive alkaloid biosynthetic genes and high mutation rate following tissue culture.</title>
        <authorList>
            <person name="Rajewski A."/>
            <person name="Carter-House D."/>
            <person name="Stajich J."/>
            <person name="Litt A."/>
        </authorList>
    </citation>
    <scope>NUCLEOTIDE SEQUENCE [LARGE SCALE GENOMIC DNA]</scope>
    <source>
        <strain evidence="2">AR-01</strain>
    </source>
</reference>
<keyword evidence="1" id="KW-0472">Membrane</keyword>
<feature type="transmembrane region" description="Helical" evidence="1">
    <location>
        <begin position="20"/>
        <end position="43"/>
    </location>
</feature>
<keyword evidence="3" id="KW-1185">Reference proteome</keyword>
<proteinExistence type="predicted"/>
<organism evidence="2 3">
    <name type="scientific">Datura stramonium</name>
    <name type="common">Jimsonweed</name>
    <name type="synonym">Common thornapple</name>
    <dbReference type="NCBI Taxonomy" id="4076"/>
    <lineage>
        <taxon>Eukaryota</taxon>
        <taxon>Viridiplantae</taxon>
        <taxon>Streptophyta</taxon>
        <taxon>Embryophyta</taxon>
        <taxon>Tracheophyta</taxon>
        <taxon>Spermatophyta</taxon>
        <taxon>Magnoliopsida</taxon>
        <taxon>eudicotyledons</taxon>
        <taxon>Gunneridae</taxon>
        <taxon>Pentapetalae</taxon>
        <taxon>asterids</taxon>
        <taxon>lamiids</taxon>
        <taxon>Solanales</taxon>
        <taxon>Solanaceae</taxon>
        <taxon>Solanoideae</taxon>
        <taxon>Datureae</taxon>
        <taxon>Datura</taxon>
    </lineage>
</organism>
<gene>
    <name evidence="2" type="ORF">HAX54_004849</name>
</gene>
<dbReference type="EMBL" id="JACEIK010012268">
    <property type="protein sequence ID" value="MCE3216094.1"/>
    <property type="molecule type" value="Genomic_DNA"/>
</dbReference>
<dbReference type="Proteomes" id="UP000823775">
    <property type="component" value="Unassembled WGS sequence"/>
</dbReference>
<evidence type="ECO:0000313" key="3">
    <source>
        <dbReference type="Proteomes" id="UP000823775"/>
    </source>
</evidence>
<keyword evidence="1" id="KW-1133">Transmembrane helix</keyword>
<evidence type="ECO:0000256" key="1">
    <source>
        <dbReference type="SAM" id="Phobius"/>
    </source>
</evidence>